<name>A0A6A6QAM6_9PEZI</name>
<evidence type="ECO:0000256" key="6">
    <source>
        <dbReference type="ARBA" id="ARBA00023136"/>
    </source>
</evidence>
<feature type="domain" description="EXPERA" evidence="8">
    <location>
        <begin position="5"/>
        <end position="142"/>
    </location>
</feature>
<comment type="similarity">
    <text evidence="2">Belongs to the TMEM97/sigma-2 receptor family.</text>
</comment>
<keyword evidence="6 7" id="KW-0472">Membrane</keyword>
<keyword evidence="10" id="KW-1185">Reference proteome</keyword>
<evidence type="ECO:0000256" key="1">
    <source>
        <dbReference type="ARBA" id="ARBA00004477"/>
    </source>
</evidence>
<accession>A0A6A6QAM6</accession>
<organism evidence="9 10">
    <name type="scientific">Lophium mytilinum</name>
    <dbReference type="NCBI Taxonomy" id="390894"/>
    <lineage>
        <taxon>Eukaryota</taxon>
        <taxon>Fungi</taxon>
        <taxon>Dikarya</taxon>
        <taxon>Ascomycota</taxon>
        <taxon>Pezizomycotina</taxon>
        <taxon>Dothideomycetes</taxon>
        <taxon>Pleosporomycetidae</taxon>
        <taxon>Mytilinidiales</taxon>
        <taxon>Mytilinidiaceae</taxon>
        <taxon>Lophium</taxon>
    </lineage>
</organism>
<keyword evidence="3 7" id="KW-0812">Transmembrane</keyword>
<reference evidence="9" key="1">
    <citation type="journal article" date="2020" name="Stud. Mycol.">
        <title>101 Dothideomycetes genomes: a test case for predicting lifestyles and emergence of pathogens.</title>
        <authorList>
            <person name="Haridas S."/>
            <person name="Albert R."/>
            <person name="Binder M."/>
            <person name="Bloem J."/>
            <person name="Labutti K."/>
            <person name="Salamov A."/>
            <person name="Andreopoulos B."/>
            <person name="Baker S."/>
            <person name="Barry K."/>
            <person name="Bills G."/>
            <person name="Bluhm B."/>
            <person name="Cannon C."/>
            <person name="Castanera R."/>
            <person name="Culley D."/>
            <person name="Daum C."/>
            <person name="Ezra D."/>
            <person name="Gonzalez J."/>
            <person name="Henrissat B."/>
            <person name="Kuo A."/>
            <person name="Liang C."/>
            <person name="Lipzen A."/>
            <person name="Lutzoni F."/>
            <person name="Magnuson J."/>
            <person name="Mondo S."/>
            <person name="Nolan M."/>
            <person name="Ohm R."/>
            <person name="Pangilinan J."/>
            <person name="Park H.-J."/>
            <person name="Ramirez L."/>
            <person name="Alfaro M."/>
            <person name="Sun H."/>
            <person name="Tritt A."/>
            <person name="Yoshinaga Y."/>
            <person name="Zwiers L.-H."/>
            <person name="Turgeon B."/>
            <person name="Goodwin S."/>
            <person name="Spatafora J."/>
            <person name="Crous P."/>
            <person name="Grigoriev I."/>
        </authorList>
    </citation>
    <scope>NUCLEOTIDE SEQUENCE</scope>
    <source>
        <strain evidence="9">CBS 269.34</strain>
    </source>
</reference>
<dbReference type="PANTHER" id="PTHR31204:SF1">
    <property type="entry name" value="SIGMA INTRACELLULAR RECEPTOR 2"/>
    <property type="match status" value="1"/>
</dbReference>
<evidence type="ECO:0000256" key="3">
    <source>
        <dbReference type="ARBA" id="ARBA00022692"/>
    </source>
</evidence>
<feature type="transmembrane region" description="Helical" evidence="7">
    <location>
        <begin position="7"/>
        <end position="29"/>
    </location>
</feature>
<dbReference type="AlphaFoldDB" id="A0A6A6QAM6"/>
<evidence type="ECO:0000256" key="7">
    <source>
        <dbReference type="PIRNR" id="PIRNR031032"/>
    </source>
</evidence>
<evidence type="ECO:0000256" key="2">
    <source>
        <dbReference type="ARBA" id="ARBA00009096"/>
    </source>
</evidence>
<dbReference type="InterPro" id="IPR051987">
    <property type="entry name" value="Sigma-2_receptor-like"/>
</dbReference>
<feature type="transmembrane region" description="Helical" evidence="7">
    <location>
        <begin position="64"/>
        <end position="84"/>
    </location>
</feature>
<dbReference type="InterPro" id="IPR033118">
    <property type="entry name" value="EXPERA"/>
</dbReference>
<sequence length="165" mass="18800">MGRRLDIVYLVFFIIHLPVMFVVDLTPFYPASIKPAFMTALRSYYVTTYRDQFFIAPPAWFTTYLYMELLYHVPLTLFAIRALWSAPLKPKAMLHLLLFSAQAGLTTLTCIAEALSWDRTLEEQGRLMGLYLPYVAFAVLMGVDMFGRLSNVVEGAAGGEEKKRV</sequence>
<dbReference type="Pfam" id="PF05241">
    <property type="entry name" value="EBP"/>
    <property type="match status" value="1"/>
</dbReference>
<keyword evidence="5 7" id="KW-1133">Transmembrane helix</keyword>
<dbReference type="Proteomes" id="UP000799750">
    <property type="component" value="Unassembled WGS sequence"/>
</dbReference>
<evidence type="ECO:0000259" key="8">
    <source>
        <dbReference type="PROSITE" id="PS51751"/>
    </source>
</evidence>
<evidence type="ECO:0000313" key="10">
    <source>
        <dbReference type="Proteomes" id="UP000799750"/>
    </source>
</evidence>
<feature type="transmembrane region" description="Helical" evidence="7">
    <location>
        <begin position="96"/>
        <end position="117"/>
    </location>
</feature>
<gene>
    <name evidence="9" type="ORF">BU16DRAFT_531622</name>
</gene>
<feature type="transmembrane region" description="Helical" evidence="7">
    <location>
        <begin position="129"/>
        <end position="147"/>
    </location>
</feature>
<evidence type="ECO:0000256" key="5">
    <source>
        <dbReference type="ARBA" id="ARBA00022989"/>
    </source>
</evidence>
<dbReference type="InterPro" id="IPR016964">
    <property type="entry name" value="Sigma2_recept"/>
</dbReference>
<dbReference type="PROSITE" id="PS51751">
    <property type="entry name" value="EXPERA"/>
    <property type="match status" value="1"/>
</dbReference>
<dbReference type="PANTHER" id="PTHR31204">
    <property type="entry name" value="SIGMA INTRACELLULAR RECEPTOR 2"/>
    <property type="match status" value="1"/>
</dbReference>
<dbReference type="PIRSF" id="PIRSF031032">
    <property type="entry name" value="TMP_97_prd"/>
    <property type="match status" value="1"/>
</dbReference>
<protein>
    <recommendedName>
        <fullName evidence="7">Efficient mitochondria targeting-associated protein 19</fullName>
    </recommendedName>
</protein>
<dbReference type="GO" id="GO:0005789">
    <property type="term" value="C:endoplasmic reticulum membrane"/>
    <property type="evidence" value="ECO:0007669"/>
    <property type="project" value="UniProtKB-SubCell"/>
</dbReference>
<evidence type="ECO:0000313" key="9">
    <source>
        <dbReference type="EMBL" id="KAF2489302.1"/>
    </source>
</evidence>
<proteinExistence type="inferred from homology"/>
<comment type="subcellular location">
    <subcellularLocation>
        <location evidence="1">Endoplasmic reticulum membrane</location>
        <topology evidence="1">Multi-pass membrane protein</topology>
    </subcellularLocation>
</comment>
<dbReference type="OrthoDB" id="433124at2759"/>
<keyword evidence="4 7" id="KW-0256">Endoplasmic reticulum</keyword>
<evidence type="ECO:0000256" key="4">
    <source>
        <dbReference type="ARBA" id="ARBA00022824"/>
    </source>
</evidence>
<dbReference type="EMBL" id="MU004199">
    <property type="protein sequence ID" value="KAF2489302.1"/>
    <property type="molecule type" value="Genomic_DNA"/>
</dbReference>